<dbReference type="PANTHER" id="PTHR30441">
    <property type="entry name" value="DUF748 DOMAIN-CONTAINING PROTEIN"/>
    <property type="match status" value="1"/>
</dbReference>
<comment type="caution">
    <text evidence="4">The sequence shown here is derived from an EMBL/GenBank/DDBJ whole genome shotgun (WGS) entry which is preliminary data.</text>
</comment>
<dbReference type="EMBL" id="QYYH01000072">
    <property type="protein sequence ID" value="RJY12950.1"/>
    <property type="molecule type" value="Genomic_DNA"/>
</dbReference>
<dbReference type="InterPro" id="IPR052894">
    <property type="entry name" value="AsmA-related"/>
</dbReference>
<organism evidence="4 5">
    <name type="scientific">Parashewanella spongiae</name>
    <dbReference type="NCBI Taxonomy" id="342950"/>
    <lineage>
        <taxon>Bacteria</taxon>
        <taxon>Pseudomonadati</taxon>
        <taxon>Pseudomonadota</taxon>
        <taxon>Gammaproteobacteria</taxon>
        <taxon>Alteromonadales</taxon>
        <taxon>Shewanellaceae</taxon>
        <taxon>Parashewanella</taxon>
    </lineage>
</organism>
<feature type="domain" description="AsmA" evidence="3">
    <location>
        <begin position="10"/>
        <end position="182"/>
    </location>
</feature>
<protein>
    <submittedName>
        <fullName evidence="4">AsmA family protein</fullName>
    </submittedName>
</protein>
<keyword evidence="2" id="KW-0812">Transmembrane</keyword>
<feature type="domain" description="AsmA" evidence="3">
    <location>
        <begin position="246"/>
        <end position="511"/>
    </location>
</feature>
<dbReference type="GO" id="GO:0005886">
    <property type="term" value="C:plasma membrane"/>
    <property type="evidence" value="ECO:0007669"/>
    <property type="project" value="TreeGrafter"/>
</dbReference>
<dbReference type="OrthoDB" id="9766390at2"/>
<dbReference type="PANTHER" id="PTHR30441:SF4">
    <property type="entry name" value="PROTEIN ASMA"/>
    <property type="match status" value="1"/>
</dbReference>
<keyword evidence="2" id="KW-1133">Transmembrane helix</keyword>
<evidence type="ECO:0000256" key="2">
    <source>
        <dbReference type="SAM" id="Phobius"/>
    </source>
</evidence>
<reference evidence="4 5" key="1">
    <citation type="submission" date="2018-09" db="EMBL/GenBank/DDBJ databases">
        <title>Phylogeny of the Shewanellaceae, and recommendation for two new genera, Pseudoshewanella and Parashewanella.</title>
        <authorList>
            <person name="Wang G."/>
        </authorList>
    </citation>
    <scope>NUCLEOTIDE SEQUENCE [LARGE SCALE GENOMIC DNA]</scope>
    <source>
        <strain evidence="4 5">KCTC 22492</strain>
    </source>
</reference>
<accession>A0A3A6TNN8</accession>
<feature type="region of interest" description="Disordered" evidence="1">
    <location>
        <begin position="121"/>
        <end position="149"/>
    </location>
</feature>
<dbReference type="AlphaFoldDB" id="A0A3A6TNN8"/>
<evidence type="ECO:0000313" key="4">
    <source>
        <dbReference type="EMBL" id="RJY12950.1"/>
    </source>
</evidence>
<dbReference type="RefSeq" id="WP_121853900.1">
    <property type="nucleotide sequence ID" value="NZ_CP037952.1"/>
</dbReference>
<keyword evidence="2" id="KW-0472">Membrane</keyword>
<dbReference type="Pfam" id="PF05170">
    <property type="entry name" value="AsmA"/>
    <property type="match status" value="2"/>
</dbReference>
<dbReference type="InterPro" id="IPR007844">
    <property type="entry name" value="AsmA"/>
</dbReference>
<sequence>MKIIKWLVGLCLFSIGLLVVYLTMLFDLNDFKPQIIEAVKKQTGRDLVISKDLSWTVFPNVGIEIEAVTLSNPSGFSIKNMVTIDKAVAEVAFMPLLSKEIEVIRLKLEGIDVNLVTRADGSSSLDGLSSKSNKSTKSDANESASESNNELNKLHINGIDISDTKLSIINEASNTKQVVQLNAFSVTEFDLGKEATLHFDFNADTGGIKVNSVGNSTIILAKDFNDLTLKQFKVETEVEGEPIPNKRIVHNLDSDIHVNLANKKVNLTLNNFKLADIVAKGEVYAEYGGRKPSVNVELEFNDIDLTPYMPKSVEDDTRSDNKIAVSKNADDSEPDLSVLSSVNAKINVTIKSIKAKNIETSNWVLNTSLTDGLLNLTKLSADLYEGSLLVTSSLDARKSLPQYAFSSELSNVKVRPLLTAAADLDVLAGTAEFHVKGSGQSLRPSKIKTAIKAKGNLRFSDGALYGVNIPLMVRNAKAKLTGGAGQEDTVRKTDFTSLSSDFNLVNGIFGLTNTKMISPLIRVSGQGNVNLVTEALNYRLETEIVASLEGQSSELKELSGVPIPLHIKGTITDPKVSLDTKALLNNKLDKEKDSLFKKFGF</sequence>
<evidence type="ECO:0000256" key="1">
    <source>
        <dbReference type="SAM" id="MobiDB-lite"/>
    </source>
</evidence>
<name>A0A3A6TNN8_9GAMM</name>
<dbReference type="GO" id="GO:0090313">
    <property type="term" value="P:regulation of protein targeting to membrane"/>
    <property type="evidence" value="ECO:0007669"/>
    <property type="project" value="TreeGrafter"/>
</dbReference>
<gene>
    <name evidence="4" type="ORF">D5R81_12125</name>
</gene>
<evidence type="ECO:0000259" key="3">
    <source>
        <dbReference type="Pfam" id="PF05170"/>
    </source>
</evidence>
<evidence type="ECO:0000313" key="5">
    <source>
        <dbReference type="Proteomes" id="UP000273022"/>
    </source>
</evidence>
<keyword evidence="5" id="KW-1185">Reference proteome</keyword>
<proteinExistence type="predicted"/>
<dbReference type="Proteomes" id="UP000273022">
    <property type="component" value="Unassembled WGS sequence"/>
</dbReference>
<feature type="transmembrane region" description="Helical" evidence="2">
    <location>
        <begin position="7"/>
        <end position="26"/>
    </location>
</feature>